<dbReference type="SMART" id="SM00320">
    <property type="entry name" value="WD40"/>
    <property type="match status" value="5"/>
</dbReference>
<dbReference type="GO" id="GO:0006364">
    <property type="term" value="P:rRNA processing"/>
    <property type="evidence" value="ECO:0007669"/>
    <property type="project" value="UniProtKB-KW"/>
</dbReference>
<keyword evidence="4" id="KW-0853">WD repeat</keyword>
<keyword evidence="2" id="KW-0698">rRNA processing</keyword>
<evidence type="ECO:0000313" key="11">
    <source>
        <dbReference type="Proteomes" id="UP000789739"/>
    </source>
</evidence>
<reference evidence="10" key="1">
    <citation type="submission" date="2021-06" db="EMBL/GenBank/DDBJ databases">
        <authorList>
            <person name="Kallberg Y."/>
            <person name="Tangrot J."/>
            <person name="Rosling A."/>
        </authorList>
    </citation>
    <scope>NUCLEOTIDE SEQUENCE</scope>
    <source>
        <strain evidence="10">BR232B</strain>
    </source>
</reference>
<feature type="region of interest" description="Disordered" evidence="9">
    <location>
        <begin position="1"/>
        <end position="54"/>
    </location>
</feature>
<evidence type="ECO:0000256" key="6">
    <source>
        <dbReference type="ARBA" id="ARBA00023242"/>
    </source>
</evidence>
<feature type="compositionally biased region" description="Basic and acidic residues" evidence="9">
    <location>
        <begin position="35"/>
        <end position="54"/>
    </location>
</feature>
<dbReference type="Proteomes" id="UP000789739">
    <property type="component" value="Unassembled WGS sequence"/>
</dbReference>
<dbReference type="GO" id="GO:0034388">
    <property type="term" value="C:Pwp2p-containing subcomplex of 90S preribosome"/>
    <property type="evidence" value="ECO:0007669"/>
    <property type="project" value="TreeGrafter"/>
</dbReference>
<evidence type="ECO:0000256" key="5">
    <source>
        <dbReference type="ARBA" id="ARBA00022737"/>
    </source>
</evidence>
<evidence type="ECO:0000256" key="2">
    <source>
        <dbReference type="ARBA" id="ARBA00022552"/>
    </source>
</evidence>
<feature type="compositionally biased region" description="Basic and acidic residues" evidence="9">
    <location>
        <begin position="135"/>
        <end position="144"/>
    </location>
</feature>
<keyword evidence="3" id="KW-0597">Phosphoprotein</keyword>
<keyword evidence="6" id="KW-0539">Nucleus</keyword>
<dbReference type="Gene3D" id="2.130.10.10">
    <property type="entry name" value="YVTN repeat-like/Quinoprotein amine dehydrogenase"/>
    <property type="match status" value="1"/>
</dbReference>
<protein>
    <recommendedName>
        <fullName evidence="8">U3 small nucleolar RNA-associated protein 18 homolog</fullName>
    </recommendedName>
</protein>
<feature type="compositionally biased region" description="Basic and acidic residues" evidence="9">
    <location>
        <begin position="69"/>
        <end position="90"/>
    </location>
</feature>
<dbReference type="InterPro" id="IPR036322">
    <property type="entry name" value="WD40_repeat_dom_sf"/>
</dbReference>
<dbReference type="InterPro" id="IPR015943">
    <property type="entry name" value="WD40/YVTN_repeat-like_dom_sf"/>
</dbReference>
<dbReference type="Pfam" id="PF00400">
    <property type="entry name" value="WD40"/>
    <property type="match status" value="1"/>
</dbReference>
<evidence type="ECO:0000256" key="3">
    <source>
        <dbReference type="ARBA" id="ARBA00022553"/>
    </source>
</evidence>
<keyword evidence="5" id="KW-0677">Repeat</keyword>
<dbReference type="GO" id="GO:0032040">
    <property type="term" value="C:small-subunit processome"/>
    <property type="evidence" value="ECO:0007669"/>
    <property type="project" value="TreeGrafter"/>
</dbReference>
<dbReference type="PANTHER" id="PTHR18359">
    <property type="entry name" value="WD-REPEAT PROTEIN-RELATED"/>
    <property type="match status" value="1"/>
</dbReference>
<sequence>MRSNKKTKTTTASKASKDKNLLTSKSKKSRRKKQKNDESADISLRKDDIIEPSKDETELRLEALVFSEHVHTDDSDASNHSEGEKEREVTLAETQPEIEAETTDQPSFFIDTMPMNNIEGPKNDIFGSAESSALRQEKPPKETWNDSDDEIVTVSLNSKARFRKLKIAEDEDVLTGDQYEKRLRQQFERIYPKPEWATLPSEAKKRKTRDDSSDSSSDENDIGETRHLDTRIDKEISREIRETYDHLRTEKPKLLNQGQIEVTKMKDANQMGYSQSVVQSLCFHPDARVLMVAGLDKTLRLFQIDGKSNPKIQSIFLSDLPIRQARFNSAGSQILLTGRRKYYYLYDVESGHMSKSLGILGRPEKSFEKFAISPNDDFILFQGQDGYLIVVDYKTKRWINNFKMNAGVRDMNWSSDGRYIYSLGNNAEVCQWDIRMRKCVHKWVDDGGFKPTKIAVANADEYFAIGSKSGVVNVYDKTCLTNSAPKPCKSFMNLTTNICDLKFNHDSQILGMASHSKKNQFRLAHLRSLTVFSNWPTSGTPLDYVECFDFSPNSGYVAMGNAKGKVLLYRLMHYPRS</sequence>
<accession>A0A9N8WHN6</accession>
<dbReference type="OrthoDB" id="1935146at2759"/>
<keyword evidence="11" id="KW-1185">Reference proteome</keyword>
<comment type="similarity">
    <text evidence="7">Belongs to the WD repeat UTP18 family.</text>
</comment>
<gene>
    <name evidence="10" type="ORF">PBRASI_LOCUS1685</name>
</gene>
<comment type="caution">
    <text evidence="10">The sequence shown here is derived from an EMBL/GenBank/DDBJ whole genome shotgun (WGS) entry which is preliminary data.</text>
</comment>
<evidence type="ECO:0000256" key="7">
    <source>
        <dbReference type="ARBA" id="ARBA00025767"/>
    </source>
</evidence>
<dbReference type="InterPro" id="IPR001680">
    <property type="entry name" value="WD40_rpt"/>
</dbReference>
<organism evidence="10 11">
    <name type="scientific">Paraglomus brasilianum</name>
    <dbReference type="NCBI Taxonomy" id="144538"/>
    <lineage>
        <taxon>Eukaryota</taxon>
        <taxon>Fungi</taxon>
        <taxon>Fungi incertae sedis</taxon>
        <taxon>Mucoromycota</taxon>
        <taxon>Glomeromycotina</taxon>
        <taxon>Glomeromycetes</taxon>
        <taxon>Paraglomerales</taxon>
        <taxon>Paraglomeraceae</taxon>
        <taxon>Paraglomus</taxon>
    </lineage>
</organism>
<evidence type="ECO:0000256" key="9">
    <source>
        <dbReference type="SAM" id="MobiDB-lite"/>
    </source>
</evidence>
<evidence type="ECO:0000256" key="1">
    <source>
        <dbReference type="ARBA" id="ARBA00004604"/>
    </source>
</evidence>
<dbReference type="SUPFAM" id="SSF50978">
    <property type="entry name" value="WD40 repeat-like"/>
    <property type="match status" value="1"/>
</dbReference>
<dbReference type="FunFam" id="2.130.10.10:FF:000121">
    <property type="entry name" value="U3 small nucleolar RNA-associated protein 18 homolog"/>
    <property type="match status" value="1"/>
</dbReference>
<comment type="subcellular location">
    <subcellularLocation>
        <location evidence="1">Nucleus</location>
        <location evidence="1">Nucleolus</location>
    </subcellularLocation>
</comment>
<evidence type="ECO:0000256" key="4">
    <source>
        <dbReference type="ARBA" id="ARBA00022574"/>
    </source>
</evidence>
<feature type="compositionally biased region" description="Basic residues" evidence="9">
    <location>
        <begin position="25"/>
        <end position="34"/>
    </location>
</feature>
<feature type="region of interest" description="Disordered" evidence="9">
    <location>
        <begin position="194"/>
        <end position="230"/>
    </location>
</feature>
<evidence type="ECO:0000256" key="8">
    <source>
        <dbReference type="ARBA" id="ARBA00074442"/>
    </source>
</evidence>
<feature type="region of interest" description="Disordered" evidence="9">
    <location>
        <begin position="69"/>
        <end position="148"/>
    </location>
</feature>
<proteinExistence type="inferred from homology"/>
<dbReference type="PANTHER" id="PTHR18359:SF0">
    <property type="entry name" value="U3 SMALL NUCLEOLAR RNA-ASSOCIATED PROTEIN 18 HOMOLOG"/>
    <property type="match status" value="1"/>
</dbReference>
<dbReference type="AlphaFoldDB" id="A0A9N8WHN6"/>
<dbReference type="InterPro" id="IPR045161">
    <property type="entry name" value="Utp18"/>
</dbReference>
<dbReference type="EMBL" id="CAJVPI010000116">
    <property type="protein sequence ID" value="CAG8482997.1"/>
    <property type="molecule type" value="Genomic_DNA"/>
</dbReference>
<name>A0A9N8WHN6_9GLOM</name>
<evidence type="ECO:0000313" key="10">
    <source>
        <dbReference type="EMBL" id="CAG8482997.1"/>
    </source>
</evidence>